<reference evidence="1" key="1">
    <citation type="submission" date="2022-03" db="EMBL/GenBank/DDBJ databases">
        <authorList>
            <person name="Lindestad O."/>
        </authorList>
    </citation>
    <scope>NUCLEOTIDE SEQUENCE</scope>
</reference>
<dbReference type="Proteomes" id="UP000838756">
    <property type="component" value="Unassembled WGS sequence"/>
</dbReference>
<sequence>MFGCFVQVTWCGGCAPGGKCGGCWVSCVGEMPPGALCAEPGLGAPGGCVGGCGDPPRSYPCKRTTLFYYATQRLEWQARLSYYNHD</sequence>
<accession>A0A8S4R605</accession>
<gene>
    <name evidence="1" type="primary">jg11998</name>
    <name evidence="1" type="ORF">PAEG_LOCUS9880</name>
</gene>
<evidence type="ECO:0000313" key="1">
    <source>
        <dbReference type="EMBL" id="CAH2230694.1"/>
    </source>
</evidence>
<dbReference type="AlphaFoldDB" id="A0A8S4R605"/>
<dbReference type="EMBL" id="CAKXAJ010024825">
    <property type="protein sequence ID" value="CAH2230694.1"/>
    <property type="molecule type" value="Genomic_DNA"/>
</dbReference>
<organism evidence="1 2">
    <name type="scientific">Pararge aegeria aegeria</name>
    <dbReference type="NCBI Taxonomy" id="348720"/>
    <lineage>
        <taxon>Eukaryota</taxon>
        <taxon>Metazoa</taxon>
        <taxon>Ecdysozoa</taxon>
        <taxon>Arthropoda</taxon>
        <taxon>Hexapoda</taxon>
        <taxon>Insecta</taxon>
        <taxon>Pterygota</taxon>
        <taxon>Neoptera</taxon>
        <taxon>Endopterygota</taxon>
        <taxon>Lepidoptera</taxon>
        <taxon>Glossata</taxon>
        <taxon>Ditrysia</taxon>
        <taxon>Papilionoidea</taxon>
        <taxon>Nymphalidae</taxon>
        <taxon>Satyrinae</taxon>
        <taxon>Satyrini</taxon>
        <taxon>Parargina</taxon>
        <taxon>Pararge</taxon>
    </lineage>
</organism>
<protein>
    <submittedName>
        <fullName evidence="1">Jg11998 protein</fullName>
    </submittedName>
</protein>
<evidence type="ECO:0000313" key="2">
    <source>
        <dbReference type="Proteomes" id="UP000838756"/>
    </source>
</evidence>
<keyword evidence="2" id="KW-1185">Reference proteome</keyword>
<proteinExistence type="predicted"/>
<comment type="caution">
    <text evidence="1">The sequence shown here is derived from an EMBL/GenBank/DDBJ whole genome shotgun (WGS) entry which is preliminary data.</text>
</comment>
<name>A0A8S4R605_9NEOP</name>